<accession>A0A382L8P4</accession>
<sequence length="39" mass="4443">VSDCERFSGGCSQEMMGQSKKQSKRAQIMYSRTTRVRGK</sequence>
<protein>
    <submittedName>
        <fullName evidence="2">Uncharacterized protein</fullName>
    </submittedName>
</protein>
<feature type="region of interest" description="Disordered" evidence="1">
    <location>
        <begin position="1"/>
        <end position="39"/>
    </location>
</feature>
<evidence type="ECO:0000313" key="2">
    <source>
        <dbReference type="EMBL" id="SVC33050.1"/>
    </source>
</evidence>
<gene>
    <name evidence="2" type="ORF">METZ01_LOCUS285904</name>
</gene>
<organism evidence="2">
    <name type="scientific">marine metagenome</name>
    <dbReference type="NCBI Taxonomy" id="408172"/>
    <lineage>
        <taxon>unclassified sequences</taxon>
        <taxon>metagenomes</taxon>
        <taxon>ecological metagenomes</taxon>
    </lineage>
</organism>
<feature type="non-terminal residue" evidence="2">
    <location>
        <position position="1"/>
    </location>
</feature>
<dbReference type="AlphaFoldDB" id="A0A382L8P4"/>
<name>A0A382L8P4_9ZZZZ</name>
<reference evidence="2" key="1">
    <citation type="submission" date="2018-05" db="EMBL/GenBank/DDBJ databases">
        <authorList>
            <person name="Lanie J.A."/>
            <person name="Ng W.-L."/>
            <person name="Kazmierczak K.M."/>
            <person name="Andrzejewski T.M."/>
            <person name="Davidsen T.M."/>
            <person name="Wayne K.J."/>
            <person name="Tettelin H."/>
            <person name="Glass J.I."/>
            <person name="Rusch D."/>
            <person name="Podicherti R."/>
            <person name="Tsui H.-C.T."/>
            <person name="Winkler M.E."/>
        </authorList>
    </citation>
    <scope>NUCLEOTIDE SEQUENCE</scope>
</reference>
<evidence type="ECO:0000256" key="1">
    <source>
        <dbReference type="SAM" id="MobiDB-lite"/>
    </source>
</evidence>
<proteinExistence type="predicted"/>
<dbReference type="EMBL" id="UINC01085474">
    <property type="protein sequence ID" value="SVC33050.1"/>
    <property type="molecule type" value="Genomic_DNA"/>
</dbReference>